<dbReference type="AlphaFoldDB" id="A0A9P6LC96"/>
<proteinExistence type="predicted"/>
<feature type="region of interest" description="Disordered" evidence="1">
    <location>
        <begin position="1"/>
        <end position="65"/>
    </location>
</feature>
<name>A0A9P6LC96_9AGAM</name>
<evidence type="ECO:0000313" key="2">
    <source>
        <dbReference type="EMBL" id="KAF9792512.1"/>
    </source>
</evidence>
<accession>A0A9P6LC96</accession>
<comment type="caution">
    <text evidence="2">The sequence shown here is derived from an EMBL/GenBank/DDBJ whole genome shotgun (WGS) entry which is preliminary data.</text>
</comment>
<dbReference type="EMBL" id="WIUZ02000001">
    <property type="protein sequence ID" value="KAF9792512.1"/>
    <property type="molecule type" value="Genomic_DNA"/>
</dbReference>
<feature type="non-terminal residue" evidence="2">
    <location>
        <position position="260"/>
    </location>
</feature>
<feature type="region of interest" description="Disordered" evidence="1">
    <location>
        <begin position="223"/>
        <end position="260"/>
    </location>
</feature>
<evidence type="ECO:0000256" key="1">
    <source>
        <dbReference type="SAM" id="MobiDB-lite"/>
    </source>
</evidence>
<gene>
    <name evidence="2" type="ORF">BJ322DRAFT_1207109</name>
</gene>
<keyword evidence="3" id="KW-1185">Reference proteome</keyword>
<feature type="compositionally biased region" description="Pro residues" evidence="1">
    <location>
        <begin position="25"/>
        <end position="44"/>
    </location>
</feature>
<organism evidence="2 3">
    <name type="scientific">Thelephora terrestris</name>
    <dbReference type="NCBI Taxonomy" id="56493"/>
    <lineage>
        <taxon>Eukaryota</taxon>
        <taxon>Fungi</taxon>
        <taxon>Dikarya</taxon>
        <taxon>Basidiomycota</taxon>
        <taxon>Agaricomycotina</taxon>
        <taxon>Agaricomycetes</taxon>
        <taxon>Thelephorales</taxon>
        <taxon>Thelephoraceae</taxon>
        <taxon>Thelephora</taxon>
    </lineage>
</organism>
<protein>
    <submittedName>
        <fullName evidence="2">Uncharacterized protein</fullName>
    </submittedName>
</protein>
<feature type="compositionally biased region" description="Low complexity" evidence="1">
    <location>
        <begin position="227"/>
        <end position="245"/>
    </location>
</feature>
<reference evidence="2" key="2">
    <citation type="submission" date="2020-11" db="EMBL/GenBank/DDBJ databases">
        <authorList>
            <consortium name="DOE Joint Genome Institute"/>
            <person name="Kuo A."/>
            <person name="Miyauchi S."/>
            <person name="Kiss E."/>
            <person name="Drula E."/>
            <person name="Kohler A."/>
            <person name="Sanchez-Garcia M."/>
            <person name="Andreopoulos B."/>
            <person name="Barry K.W."/>
            <person name="Bonito G."/>
            <person name="Buee M."/>
            <person name="Carver A."/>
            <person name="Chen C."/>
            <person name="Cichocki N."/>
            <person name="Clum A."/>
            <person name="Culley D."/>
            <person name="Crous P.W."/>
            <person name="Fauchery L."/>
            <person name="Girlanda M."/>
            <person name="Hayes R."/>
            <person name="Keri Z."/>
            <person name="Labutti K."/>
            <person name="Lipzen A."/>
            <person name="Lombard V."/>
            <person name="Magnuson J."/>
            <person name="Maillard F."/>
            <person name="Morin E."/>
            <person name="Murat C."/>
            <person name="Nolan M."/>
            <person name="Ohm R."/>
            <person name="Pangilinan J."/>
            <person name="Pereira M."/>
            <person name="Perotto S."/>
            <person name="Peter M."/>
            <person name="Riley R."/>
            <person name="Sitrit Y."/>
            <person name="Stielow B."/>
            <person name="Szollosi G."/>
            <person name="Zifcakova L."/>
            <person name="Stursova M."/>
            <person name="Spatafora J.W."/>
            <person name="Tedersoo L."/>
            <person name="Vaario L.-M."/>
            <person name="Yamada A."/>
            <person name="Yan M."/>
            <person name="Wang P."/>
            <person name="Xu J."/>
            <person name="Bruns T."/>
            <person name="Baldrian P."/>
            <person name="Vilgalys R."/>
            <person name="Henrissat B."/>
            <person name="Grigoriev I.V."/>
            <person name="Hibbett D."/>
            <person name="Nagy L.G."/>
            <person name="Martin F.M."/>
        </authorList>
    </citation>
    <scope>NUCLEOTIDE SEQUENCE</scope>
    <source>
        <strain evidence="2">UH-Tt-Lm1</strain>
    </source>
</reference>
<evidence type="ECO:0000313" key="3">
    <source>
        <dbReference type="Proteomes" id="UP000736335"/>
    </source>
</evidence>
<sequence>MGATGEEALGTLRGSPIPPGSSTAPHPPPTSNPPPPLSPRPPPLSFMISQAAPTQLPPDDPPKLAPMRVGHVANFFTFSVPKKIDDAFKKLRYVDYSLLARSSREAPAKEEGSLVWTDGQVGIKSKVMSALDEGDIDLIDWGAASETAEMKIREYHGAARAEQLRAHHRNVVLISRSYAWAPARSYDKQIRQLVASDTAHDLTDLNQITSQWYAEKAQAGSSSQQARLLHPSRPLPSSLSSSSSSWAGSTGGNPSAKRFT</sequence>
<reference evidence="2" key="1">
    <citation type="journal article" date="2020" name="Nat. Commun.">
        <title>Large-scale genome sequencing of mycorrhizal fungi provides insights into the early evolution of symbiotic traits.</title>
        <authorList>
            <person name="Miyauchi S."/>
            <person name="Kiss E."/>
            <person name="Kuo A."/>
            <person name="Drula E."/>
            <person name="Kohler A."/>
            <person name="Sanchez-Garcia M."/>
            <person name="Morin E."/>
            <person name="Andreopoulos B."/>
            <person name="Barry K.W."/>
            <person name="Bonito G."/>
            <person name="Buee M."/>
            <person name="Carver A."/>
            <person name="Chen C."/>
            <person name="Cichocki N."/>
            <person name="Clum A."/>
            <person name="Culley D."/>
            <person name="Crous P.W."/>
            <person name="Fauchery L."/>
            <person name="Girlanda M."/>
            <person name="Hayes R.D."/>
            <person name="Keri Z."/>
            <person name="LaButti K."/>
            <person name="Lipzen A."/>
            <person name="Lombard V."/>
            <person name="Magnuson J."/>
            <person name="Maillard F."/>
            <person name="Murat C."/>
            <person name="Nolan M."/>
            <person name="Ohm R.A."/>
            <person name="Pangilinan J."/>
            <person name="Pereira M.F."/>
            <person name="Perotto S."/>
            <person name="Peter M."/>
            <person name="Pfister S."/>
            <person name="Riley R."/>
            <person name="Sitrit Y."/>
            <person name="Stielow J.B."/>
            <person name="Szollosi G."/>
            <person name="Zifcakova L."/>
            <person name="Stursova M."/>
            <person name="Spatafora J.W."/>
            <person name="Tedersoo L."/>
            <person name="Vaario L.M."/>
            <person name="Yamada A."/>
            <person name="Yan M."/>
            <person name="Wang P."/>
            <person name="Xu J."/>
            <person name="Bruns T."/>
            <person name="Baldrian P."/>
            <person name="Vilgalys R."/>
            <person name="Dunand C."/>
            <person name="Henrissat B."/>
            <person name="Grigoriev I.V."/>
            <person name="Hibbett D."/>
            <person name="Nagy L.G."/>
            <person name="Martin F.M."/>
        </authorList>
    </citation>
    <scope>NUCLEOTIDE SEQUENCE</scope>
    <source>
        <strain evidence="2">UH-Tt-Lm1</strain>
    </source>
</reference>
<dbReference type="Proteomes" id="UP000736335">
    <property type="component" value="Unassembled WGS sequence"/>
</dbReference>